<organism evidence="1 2">
    <name type="scientific">Truncatella angustata</name>
    <dbReference type="NCBI Taxonomy" id="152316"/>
    <lineage>
        <taxon>Eukaryota</taxon>
        <taxon>Fungi</taxon>
        <taxon>Dikarya</taxon>
        <taxon>Ascomycota</taxon>
        <taxon>Pezizomycotina</taxon>
        <taxon>Sordariomycetes</taxon>
        <taxon>Xylariomycetidae</taxon>
        <taxon>Amphisphaeriales</taxon>
        <taxon>Sporocadaceae</taxon>
        <taxon>Truncatella</taxon>
    </lineage>
</organism>
<gene>
    <name evidence="1" type="ORF">BKA67DRAFT_195478</name>
</gene>
<protein>
    <submittedName>
        <fullName evidence="1">Uncharacterized protein</fullName>
    </submittedName>
</protein>
<dbReference type="RefSeq" id="XP_045961920.1">
    <property type="nucleotide sequence ID" value="XM_046095384.1"/>
</dbReference>
<evidence type="ECO:0000313" key="1">
    <source>
        <dbReference type="EMBL" id="KAH6657686.1"/>
    </source>
</evidence>
<proteinExistence type="predicted"/>
<evidence type="ECO:0000313" key="2">
    <source>
        <dbReference type="Proteomes" id="UP000758603"/>
    </source>
</evidence>
<comment type="caution">
    <text evidence="1">The sequence shown here is derived from an EMBL/GenBank/DDBJ whole genome shotgun (WGS) entry which is preliminary data.</text>
</comment>
<keyword evidence="2" id="KW-1185">Reference proteome</keyword>
<dbReference type="AlphaFoldDB" id="A0A9P8USV1"/>
<dbReference type="GeneID" id="70124277"/>
<sequence>MTTSFLNVVASVSQLTWACSRGKGLPFSNLFGYVSRQISLGRFVLYRARLSRLDKVNSYLKSR</sequence>
<accession>A0A9P8USV1</accession>
<dbReference type="Proteomes" id="UP000758603">
    <property type="component" value="Unassembled WGS sequence"/>
</dbReference>
<reference evidence="1" key="1">
    <citation type="journal article" date="2021" name="Nat. Commun.">
        <title>Genetic determinants of endophytism in the Arabidopsis root mycobiome.</title>
        <authorList>
            <person name="Mesny F."/>
            <person name="Miyauchi S."/>
            <person name="Thiergart T."/>
            <person name="Pickel B."/>
            <person name="Atanasova L."/>
            <person name="Karlsson M."/>
            <person name="Huettel B."/>
            <person name="Barry K.W."/>
            <person name="Haridas S."/>
            <person name="Chen C."/>
            <person name="Bauer D."/>
            <person name="Andreopoulos W."/>
            <person name="Pangilinan J."/>
            <person name="LaButti K."/>
            <person name="Riley R."/>
            <person name="Lipzen A."/>
            <person name="Clum A."/>
            <person name="Drula E."/>
            <person name="Henrissat B."/>
            <person name="Kohler A."/>
            <person name="Grigoriev I.V."/>
            <person name="Martin F.M."/>
            <person name="Hacquard S."/>
        </authorList>
    </citation>
    <scope>NUCLEOTIDE SEQUENCE</scope>
    <source>
        <strain evidence="1">MPI-SDFR-AT-0073</strain>
    </source>
</reference>
<dbReference type="EMBL" id="JAGPXC010000002">
    <property type="protein sequence ID" value="KAH6657686.1"/>
    <property type="molecule type" value="Genomic_DNA"/>
</dbReference>
<name>A0A9P8USV1_9PEZI</name>